<dbReference type="RefSeq" id="WP_171378140.1">
    <property type="nucleotide sequence ID" value="NZ_JABFCN010000061.1"/>
</dbReference>
<dbReference type="EMBL" id="JABFCN010000061">
    <property type="protein sequence ID" value="NNU41015.1"/>
    <property type="molecule type" value="Genomic_DNA"/>
</dbReference>
<organism evidence="1 2">
    <name type="scientific">Rhizobium sophorae</name>
    <dbReference type="NCBI Taxonomy" id="1535242"/>
    <lineage>
        <taxon>Bacteria</taxon>
        <taxon>Pseudomonadati</taxon>
        <taxon>Pseudomonadota</taxon>
        <taxon>Alphaproteobacteria</taxon>
        <taxon>Hyphomicrobiales</taxon>
        <taxon>Rhizobiaceae</taxon>
        <taxon>Rhizobium/Agrobacterium group</taxon>
        <taxon>Rhizobium</taxon>
    </lineage>
</organism>
<accession>A0A7Y3SD54</accession>
<name>A0A7Y3SD54_9HYPH</name>
<evidence type="ECO:0000313" key="2">
    <source>
        <dbReference type="Proteomes" id="UP000519972"/>
    </source>
</evidence>
<evidence type="ECO:0000313" key="1">
    <source>
        <dbReference type="EMBL" id="NNU41015.1"/>
    </source>
</evidence>
<dbReference type="Proteomes" id="UP000519972">
    <property type="component" value="Unassembled WGS sequence"/>
</dbReference>
<protein>
    <recommendedName>
        <fullName evidence="3">SIR2-like domain-containing protein</fullName>
    </recommendedName>
</protein>
<dbReference type="Pfam" id="PF13289">
    <property type="entry name" value="SIR2_2"/>
    <property type="match status" value="1"/>
</dbReference>
<comment type="caution">
    <text evidence="1">The sequence shown here is derived from an EMBL/GenBank/DDBJ whole genome shotgun (WGS) entry which is preliminary data.</text>
</comment>
<reference evidence="1 2" key="1">
    <citation type="submission" date="2020-02" db="EMBL/GenBank/DDBJ databases">
        <authorList>
            <person name="Sun Q."/>
        </authorList>
    </citation>
    <scope>NUCLEOTIDE SEQUENCE [LARGE SCALE GENOMIC DNA]</scope>
    <source>
        <strain evidence="1 2">CCBAU 03386</strain>
    </source>
</reference>
<dbReference type="SUPFAM" id="SSF52467">
    <property type="entry name" value="DHS-like NAD/FAD-binding domain"/>
    <property type="match status" value="1"/>
</dbReference>
<proteinExistence type="predicted"/>
<keyword evidence="2" id="KW-1185">Reference proteome</keyword>
<gene>
    <name evidence="1" type="ORF">G9X64_31965</name>
</gene>
<sequence>MISVDESIGSGQHQIRRFQTAGVLTEDEFLRFLPDGPAIPDELLVARDNGRVIFFCGAGVSRARTGLPDFFGLAEAVIKELRVPATSSAHKILAEARDIENRTGVAGLISADKLFGLLERDYLRRDIEAAVAKSLRPKDNADLSAHQIMLDLATAPNGRVQLVTTNFDRLFNDCKVGVECSQFPRLPDPARQGDINGIVYLHGRATASYDAAENEGFVLSSASFGRAYLSDGWAASFFKEILKRFVVVFVGYTADDPPVQYLLEALNLDLGTLEGVYAFQSGGQDEAVERWRHKGVQAIPYDPNDHHKALWDTLEAWSVRARDIDGWYNGVLRKAFEGPRKLAAYERGQIAHLVSTPEGAKRFANYEKTLPAEWLCVFDQSVRYARPSHIWLNHERGPYVDPFDLYGLDADETPKQIDPEDHFPKREVPRSAWGAFDVNSGDLSGSGAYLLSPLRGYGSTAPSGIPLRLQIIGDWITKVAHEPAAVWWAGQQLGLYPALCERIRWELRRNKADPDIRRSWRLLFESWAHRHQPQRREWYELQEATKLDGWTSTAIRELGSITRPYLVAKPPYLEGPIPPDPEAIINVERIVRADVEYPDIAIDVAVPAGLSLQLIRECRRNLEIALDLETETGGFGLDRISPINRDPDPEIDGHERFRGLSRLVLSYSKMLSAHLDVDATACRREMMTWPADDDTIFARLRIWALGNNDLVPVPLISETLDVISREAFWSPYHQRDLLLSIRSRWDGLGATERSEIERRICEGPSRWEKEDQEKYDERRAWAVASRIQWLASNTSGLSFDVDIVLAELRTSAPNWNPEYADRATESLEGRGGIVQKDKDATSLKNKAASEVLAFSREASSSRRDFLIERDPFAGLVEEFPLRAFAALTHAARNNEFPPWAWDRFLSAEARKSDTERLISLIAERVIRYPVASLSSIIRPLARWFETVAGKLARSNVSLFDQSFSNLVKVLKTNPESGGSAIIRGNTEPDWTMEAINAPVGNLADALLEDPRKNDLIAKQGFPAEWLAHVEDLLNLPGDLRRHALVIFSHQISWFDAVDPDWTRSNILPVLGGQDSLDEDAMWAGFLWAARVPNTELFLLLKPHLLKRANEPNSGRRGYNQVIAGMLLAGWASRHKAGEKLVSDQELHDLLATSDDDLRQNVIWQAERLADDKDAFEPETGLKWSELLVMLLKDVWPKQKAAKSPAISSRLCDLAFSAEDNFEVMVDAVLPLVSKIEGDQMFSPLVGGLEDTVVERFPSKTLELLYAVLPENAKSWPYGTAGTLKRIGEAEPFFKTDVRMLELLRRLEFS</sequence>
<dbReference type="InterPro" id="IPR029035">
    <property type="entry name" value="DHS-like_NAD/FAD-binding_dom"/>
</dbReference>
<evidence type="ECO:0008006" key="3">
    <source>
        <dbReference type="Google" id="ProtNLM"/>
    </source>
</evidence>